<proteinExistence type="predicted"/>
<organism evidence="2 3">
    <name type="scientific">Streptomyces composti</name>
    <dbReference type="NCBI Taxonomy" id="2720025"/>
    <lineage>
        <taxon>Bacteria</taxon>
        <taxon>Bacillati</taxon>
        <taxon>Actinomycetota</taxon>
        <taxon>Actinomycetes</taxon>
        <taxon>Kitasatosporales</taxon>
        <taxon>Streptomycetaceae</taxon>
        <taxon>Streptomyces</taxon>
    </lineage>
</organism>
<evidence type="ECO:0000313" key="2">
    <source>
        <dbReference type="EMBL" id="NJP53185.1"/>
    </source>
</evidence>
<evidence type="ECO:0000313" key="3">
    <source>
        <dbReference type="Proteomes" id="UP000730591"/>
    </source>
</evidence>
<sequence length="225" mass="24222">MDALGFQDLLAAIDSGLTDWRKLAQPLMARFRTADAVSGAEFVAAATRRAAASGYAIPDIRMGPGYVDVALYTADAETGRRQVTEQELTWARTISTLAAEHGLRAVPDEVTQIELVLDAPSATVSGPFWTALLTGDPDGTLVRDTVFDRTNRVPSMWFQPTDAHQVPRQRWHIDVWLAPEAAAGRIAAALEAGGKMFDDSHAPSYTVLADPDGNRVCVCTAAGRI</sequence>
<dbReference type="EMBL" id="JAATEM010000034">
    <property type="protein sequence ID" value="NJP53185.1"/>
    <property type="molecule type" value="Genomic_DNA"/>
</dbReference>
<dbReference type="SUPFAM" id="SSF54593">
    <property type="entry name" value="Glyoxalase/Bleomycin resistance protein/Dihydroxybiphenyl dioxygenase"/>
    <property type="match status" value="1"/>
</dbReference>
<dbReference type="RefSeq" id="WP_167998021.1">
    <property type="nucleotide sequence ID" value="NZ_JAATEM010000034.1"/>
</dbReference>
<dbReference type="Gene3D" id="3.30.1360.20">
    <property type="entry name" value="Transcriptional coactivator/pterin dehydratase"/>
    <property type="match status" value="1"/>
</dbReference>
<comment type="caution">
    <text evidence="2">The sequence shown here is derived from an EMBL/GenBank/DDBJ whole genome shotgun (WGS) entry which is preliminary data.</text>
</comment>
<dbReference type="InterPro" id="IPR041581">
    <property type="entry name" value="Glyoxalase_6"/>
</dbReference>
<accession>A0ABX1AA03</accession>
<dbReference type="Pfam" id="PF18029">
    <property type="entry name" value="Glyoxalase_6"/>
    <property type="match status" value="1"/>
</dbReference>
<evidence type="ECO:0000259" key="1">
    <source>
        <dbReference type="Pfam" id="PF18029"/>
    </source>
</evidence>
<keyword evidence="3" id="KW-1185">Reference proteome</keyword>
<gene>
    <name evidence="2" type="ORF">HCJ93_24735</name>
</gene>
<dbReference type="Proteomes" id="UP000730591">
    <property type="component" value="Unassembled WGS sequence"/>
</dbReference>
<dbReference type="Gene3D" id="3.10.180.10">
    <property type="entry name" value="2,3-Dihydroxybiphenyl 1,2-Dioxygenase, domain 1"/>
    <property type="match status" value="1"/>
</dbReference>
<dbReference type="InterPro" id="IPR029068">
    <property type="entry name" value="Glyas_Bleomycin-R_OHBP_Dase"/>
</dbReference>
<dbReference type="InterPro" id="IPR036428">
    <property type="entry name" value="PCD_sf"/>
</dbReference>
<reference evidence="2 3" key="1">
    <citation type="submission" date="2020-03" db="EMBL/GenBank/DDBJ databases">
        <title>WGS of actinomycetes isolated from Thailand.</title>
        <authorList>
            <person name="Thawai C."/>
        </authorList>
    </citation>
    <scope>NUCLEOTIDE SEQUENCE [LARGE SCALE GENOMIC DNA]</scope>
    <source>
        <strain evidence="2 3">SBST2-5</strain>
    </source>
</reference>
<name>A0ABX1AA03_9ACTN</name>
<feature type="domain" description="Glyoxalase-like" evidence="1">
    <location>
        <begin position="115"/>
        <end position="219"/>
    </location>
</feature>
<protein>
    <submittedName>
        <fullName evidence="2">4a-hydroxytetrahydrobiopterin dehydratase</fullName>
    </submittedName>
</protein>
<dbReference type="SUPFAM" id="SSF55248">
    <property type="entry name" value="PCD-like"/>
    <property type="match status" value="1"/>
</dbReference>